<accession>A0A0C2W3N6</accession>
<evidence type="ECO:0000313" key="2">
    <source>
        <dbReference type="Proteomes" id="UP000054097"/>
    </source>
</evidence>
<dbReference type="EMBL" id="KN824394">
    <property type="protein sequence ID" value="KIM21078.1"/>
    <property type="molecule type" value="Genomic_DNA"/>
</dbReference>
<protein>
    <submittedName>
        <fullName evidence="1">Uncharacterized protein</fullName>
    </submittedName>
</protein>
<organism evidence="1 2">
    <name type="scientific">Serendipita vermifera MAFF 305830</name>
    <dbReference type="NCBI Taxonomy" id="933852"/>
    <lineage>
        <taxon>Eukaryota</taxon>
        <taxon>Fungi</taxon>
        <taxon>Dikarya</taxon>
        <taxon>Basidiomycota</taxon>
        <taxon>Agaricomycotina</taxon>
        <taxon>Agaricomycetes</taxon>
        <taxon>Sebacinales</taxon>
        <taxon>Serendipitaceae</taxon>
        <taxon>Serendipita</taxon>
    </lineage>
</organism>
<reference evidence="2" key="2">
    <citation type="submission" date="2015-01" db="EMBL/GenBank/DDBJ databases">
        <title>Evolutionary Origins and Diversification of the Mycorrhizal Mutualists.</title>
        <authorList>
            <consortium name="DOE Joint Genome Institute"/>
            <consortium name="Mycorrhizal Genomics Consortium"/>
            <person name="Kohler A."/>
            <person name="Kuo A."/>
            <person name="Nagy L.G."/>
            <person name="Floudas D."/>
            <person name="Copeland A."/>
            <person name="Barry K.W."/>
            <person name="Cichocki N."/>
            <person name="Veneault-Fourrey C."/>
            <person name="LaButti K."/>
            <person name="Lindquist E.A."/>
            <person name="Lipzen A."/>
            <person name="Lundell T."/>
            <person name="Morin E."/>
            <person name="Murat C."/>
            <person name="Riley R."/>
            <person name="Ohm R."/>
            <person name="Sun H."/>
            <person name="Tunlid A."/>
            <person name="Henrissat B."/>
            <person name="Grigoriev I.V."/>
            <person name="Hibbett D.S."/>
            <person name="Martin F."/>
        </authorList>
    </citation>
    <scope>NUCLEOTIDE SEQUENCE [LARGE SCALE GENOMIC DNA]</scope>
    <source>
        <strain evidence="2">MAFF 305830</strain>
    </source>
</reference>
<reference evidence="1 2" key="1">
    <citation type="submission" date="2014-04" db="EMBL/GenBank/DDBJ databases">
        <authorList>
            <consortium name="DOE Joint Genome Institute"/>
            <person name="Kuo A."/>
            <person name="Zuccaro A."/>
            <person name="Kohler A."/>
            <person name="Nagy L.G."/>
            <person name="Floudas D."/>
            <person name="Copeland A."/>
            <person name="Barry K.W."/>
            <person name="Cichocki N."/>
            <person name="Veneault-Fourrey C."/>
            <person name="LaButti K."/>
            <person name="Lindquist E.A."/>
            <person name="Lipzen A."/>
            <person name="Lundell T."/>
            <person name="Morin E."/>
            <person name="Murat C."/>
            <person name="Sun H."/>
            <person name="Tunlid A."/>
            <person name="Henrissat B."/>
            <person name="Grigoriev I.V."/>
            <person name="Hibbett D.S."/>
            <person name="Martin F."/>
            <person name="Nordberg H.P."/>
            <person name="Cantor M.N."/>
            <person name="Hua S.X."/>
        </authorList>
    </citation>
    <scope>NUCLEOTIDE SEQUENCE [LARGE SCALE GENOMIC DNA]</scope>
    <source>
        <strain evidence="1 2">MAFF 305830</strain>
    </source>
</reference>
<proteinExistence type="predicted"/>
<keyword evidence="2" id="KW-1185">Reference proteome</keyword>
<evidence type="ECO:0000313" key="1">
    <source>
        <dbReference type="EMBL" id="KIM21078.1"/>
    </source>
</evidence>
<dbReference type="HOGENOM" id="CLU_1548558_0_0_1"/>
<gene>
    <name evidence="1" type="ORF">M408DRAFT_333666</name>
</gene>
<name>A0A0C2W3N6_SERVB</name>
<dbReference type="AlphaFoldDB" id="A0A0C2W3N6"/>
<sequence>MPTFWYLDIRVGLPLTRIPLEMDSFLGTHGHQIQHLTWLVKDLNEISLWNTLLLRIMNLRSFSTHLIPVEKLRVVPVRANLERLNIYVGDMVLVMSARSLSKQLSNYKAIALSKFPRLIDGEFRYASSTFDLSASFRTQDRFTKYTIRDSSWRVYDDGLEVRGTVWGEGDHAL</sequence>
<dbReference type="Proteomes" id="UP000054097">
    <property type="component" value="Unassembled WGS sequence"/>
</dbReference>